<feature type="compositionally biased region" description="Polar residues" evidence="1">
    <location>
        <begin position="393"/>
        <end position="404"/>
    </location>
</feature>
<feature type="compositionally biased region" description="Acidic residues" evidence="1">
    <location>
        <begin position="129"/>
        <end position="147"/>
    </location>
</feature>
<feature type="compositionally biased region" description="Polar residues" evidence="1">
    <location>
        <begin position="41"/>
        <end position="52"/>
    </location>
</feature>
<organism evidence="2 3">
    <name type="scientific">Phytophthora pseudosyringae</name>
    <dbReference type="NCBI Taxonomy" id="221518"/>
    <lineage>
        <taxon>Eukaryota</taxon>
        <taxon>Sar</taxon>
        <taxon>Stramenopiles</taxon>
        <taxon>Oomycota</taxon>
        <taxon>Peronosporomycetes</taxon>
        <taxon>Peronosporales</taxon>
        <taxon>Peronosporaceae</taxon>
        <taxon>Phytophthora</taxon>
    </lineage>
</organism>
<feature type="compositionally biased region" description="Polar residues" evidence="1">
    <location>
        <begin position="334"/>
        <end position="351"/>
    </location>
</feature>
<proteinExistence type="predicted"/>
<feature type="region of interest" description="Disordered" evidence="1">
    <location>
        <begin position="1"/>
        <end position="274"/>
    </location>
</feature>
<comment type="caution">
    <text evidence="2">The sequence shown here is derived from an EMBL/GenBank/DDBJ whole genome shotgun (WGS) entry which is preliminary data.</text>
</comment>
<dbReference type="EMBL" id="JAGDFM010000512">
    <property type="protein sequence ID" value="KAG7377540.1"/>
    <property type="molecule type" value="Genomic_DNA"/>
</dbReference>
<evidence type="ECO:0000313" key="3">
    <source>
        <dbReference type="Proteomes" id="UP000694044"/>
    </source>
</evidence>
<reference evidence="2" key="1">
    <citation type="submission" date="2021-02" db="EMBL/GenBank/DDBJ databases">
        <authorList>
            <person name="Palmer J.M."/>
        </authorList>
    </citation>
    <scope>NUCLEOTIDE SEQUENCE</scope>
    <source>
        <strain evidence="2">SCRP734</strain>
    </source>
</reference>
<protein>
    <submittedName>
        <fullName evidence="2">Uncharacterized protein</fullName>
    </submittedName>
</protein>
<gene>
    <name evidence="2" type="ORF">PHYPSEUDO_011491</name>
</gene>
<feature type="compositionally biased region" description="Polar residues" evidence="1">
    <location>
        <begin position="78"/>
        <end position="92"/>
    </location>
</feature>
<evidence type="ECO:0000313" key="2">
    <source>
        <dbReference type="EMBL" id="KAG7377540.1"/>
    </source>
</evidence>
<feature type="region of interest" description="Disordered" evidence="1">
    <location>
        <begin position="334"/>
        <end position="406"/>
    </location>
</feature>
<feature type="compositionally biased region" description="Low complexity" evidence="1">
    <location>
        <begin position="254"/>
        <end position="264"/>
    </location>
</feature>
<dbReference type="Proteomes" id="UP000694044">
    <property type="component" value="Unassembled WGS sequence"/>
</dbReference>
<sequence length="702" mass="75771">MSDDPYDFEIALPAAPSNVSRSTKQHRDTIDDDGDVSDVSANFSNMSGLSSDSDNDSERGSANELQQRTELTLKRPAKSTTNSRTTALSSGSALDRAKTFLSKYSNAAAGDPNGSKTPASSRSRRISLDLDDDDDDDFSVESSDDDKGDTTNKKTATSKIAARNEPPQSSENPAVAPMADEMQYNRVGVLRSDEEDESNQSSDRVPAYSVTHRESASPSALVTLDESNSDESHAGDSIESFHSGSSEERTENRAVVATPAAQAAYQEESADDYNDSFHEESLSQMNGIDSHHRNTPPSLARAAFNSVEPQQSIASESGVYEEEVFEKEDLSVAFSASATTAQPIRSTNKSFDYSMDFSDDEVEGQEHLQSEAPPPAVNDQVRRDATPGRAKPRSQSGQSDNGEQSAFLDSESFANLAATVTPAVEQPTTAASEVPVAPAAPIPAQVSDDNSPEHEHAILLNAGFSNTSDKDDQQAPTQKFVGTPPITAAVQNTYSLTAGSGGEAMPAARRPHVTIVRALDLNEDKCVEMKDASTQFTGNHAAIQADLVPDGMHNLFIPAPSAPAATTLRTFCHENEVLPCDAEPGPCRSEQHAPPPPSMSPQLGSSMYSLDALKLPMTTSTSIYKQQILALQEQILQKKRETERIVLDRMAFQYSSLRGTERFIAARRAHKLELWEALMRVDPTLDERKAREVACLAQATST</sequence>
<evidence type="ECO:0000256" key="1">
    <source>
        <dbReference type="SAM" id="MobiDB-lite"/>
    </source>
</evidence>
<name>A0A8T1VB84_9STRA</name>
<keyword evidence="3" id="KW-1185">Reference proteome</keyword>
<dbReference type="OrthoDB" id="79812at2759"/>
<accession>A0A8T1VB84</accession>
<dbReference type="AlphaFoldDB" id="A0A8T1VB84"/>